<evidence type="ECO:0000256" key="5">
    <source>
        <dbReference type="ARBA" id="ARBA00038253"/>
    </source>
</evidence>
<dbReference type="InterPro" id="IPR051476">
    <property type="entry name" value="Bac_ResReg_Asp_Phosphatase"/>
</dbReference>
<keyword evidence="9" id="KW-1185">Reference proteome</keyword>
<reference evidence="8 9" key="1">
    <citation type="submission" date="2018-05" db="EMBL/GenBank/DDBJ databases">
        <title>Genomic Encyclopedia of Type Strains, Phase IV (KMG-IV): sequencing the most valuable type-strain genomes for metagenomic binning, comparative biology and taxonomic classification.</title>
        <authorList>
            <person name="Goeker M."/>
        </authorList>
    </citation>
    <scope>NUCLEOTIDE SEQUENCE [LARGE SCALE GENOMIC DNA]</scope>
    <source>
        <strain evidence="8 9">DSM 18773</strain>
    </source>
</reference>
<name>A0A316DEM1_9BACL</name>
<evidence type="ECO:0000256" key="2">
    <source>
        <dbReference type="ARBA" id="ARBA00022490"/>
    </source>
</evidence>
<dbReference type="Pfam" id="PF13424">
    <property type="entry name" value="TPR_12"/>
    <property type="match status" value="1"/>
</dbReference>
<evidence type="ECO:0000256" key="3">
    <source>
        <dbReference type="ARBA" id="ARBA00022737"/>
    </source>
</evidence>
<proteinExistence type="inferred from homology"/>
<dbReference type="InterPro" id="IPR010982">
    <property type="entry name" value="Lambda_DNA-bd_dom_sf"/>
</dbReference>
<evidence type="ECO:0000256" key="1">
    <source>
        <dbReference type="ARBA" id="ARBA00004496"/>
    </source>
</evidence>
<comment type="similarity">
    <text evidence="5">Belongs to the Rap family.</text>
</comment>
<accession>A0A316DEM1</accession>
<dbReference type="GO" id="GO:0005737">
    <property type="term" value="C:cytoplasm"/>
    <property type="evidence" value="ECO:0007669"/>
    <property type="project" value="UniProtKB-SubCell"/>
</dbReference>
<dbReference type="EMBL" id="QGGL01000005">
    <property type="protein sequence ID" value="PWK14417.1"/>
    <property type="molecule type" value="Genomic_DNA"/>
</dbReference>
<evidence type="ECO:0000313" key="8">
    <source>
        <dbReference type="EMBL" id="PWK14417.1"/>
    </source>
</evidence>
<dbReference type="RefSeq" id="WP_170119335.1">
    <property type="nucleotide sequence ID" value="NZ_QGGL01000005.1"/>
</dbReference>
<sequence>MQAWKHRQAVQIGRNIRERRKELGLTQGDLARELFSVQSISLIERGKLKVTPETLAALSERLQCSVDDLLVMHDLQEDWLDELLQLVLRYQATNQLHEATESAHTLYTESLAKNNTKYLQESTYYLCFLYNSTSKYNVSNEWGRELLALHAEVPNHMHLDRILNIYTTLGNNYYMLGKTWDAYDLLREAEKLVEESHDTSEQAGKLYYHLAIIKQLLRNWEGCIWYCERSLPIFEQHDMIINIGKTQMMLGNAYMNQNRNDKAQYHLERSIRILSQTSDVVSLARCYHNLGELELRMKQYDKARKSYNRSIKLKRQVKDIDGIQNTLRMLAKISIHDGLLDEARAYLDEALLRAQEMDNALQIAHTWRHLGDLAQIAGQEDDFTGFYKKAIEQYDRLGCSTELAESAEKLGEYFLEKGRGPLAIPYLQKALRNYRKLFNNA</sequence>
<dbReference type="AlphaFoldDB" id="A0A316DEM1"/>
<evidence type="ECO:0000313" key="9">
    <source>
        <dbReference type="Proteomes" id="UP000245634"/>
    </source>
</evidence>
<dbReference type="PROSITE" id="PS50005">
    <property type="entry name" value="TPR"/>
    <property type="match status" value="1"/>
</dbReference>
<dbReference type="InterPro" id="IPR019734">
    <property type="entry name" value="TPR_rpt"/>
</dbReference>
<dbReference type="PANTHER" id="PTHR46630:SF1">
    <property type="entry name" value="TETRATRICOPEPTIDE REPEAT PROTEIN 29"/>
    <property type="match status" value="1"/>
</dbReference>
<dbReference type="Proteomes" id="UP000245634">
    <property type="component" value="Unassembled WGS sequence"/>
</dbReference>
<evidence type="ECO:0000259" key="7">
    <source>
        <dbReference type="PROSITE" id="PS50943"/>
    </source>
</evidence>
<evidence type="ECO:0000256" key="6">
    <source>
        <dbReference type="PROSITE-ProRule" id="PRU00339"/>
    </source>
</evidence>
<dbReference type="SMART" id="SM00530">
    <property type="entry name" value="HTH_XRE"/>
    <property type="match status" value="1"/>
</dbReference>
<evidence type="ECO:0000256" key="4">
    <source>
        <dbReference type="ARBA" id="ARBA00022803"/>
    </source>
</evidence>
<protein>
    <submittedName>
        <fullName evidence="8">Helix-turn-helix protein</fullName>
    </submittedName>
</protein>
<dbReference type="GO" id="GO:0003677">
    <property type="term" value="F:DNA binding"/>
    <property type="evidence" value="ECO:0007669"/>
    <property type="project" value="InterPro"/>
</dbReference>
<dbReference type="CDD" id="cd00093">
    <property type="entry name" value="HTH_XRE"/>
    <property type="match status" value="1"/>
</dbReference>
<dbReference type="InterPro" id="IPR011990">
    <property type="entry name" value="TPR-like_helical_dom_sf"/>
</dbReference>
<dbReference type="InterPro" id="IPR001387">
    <property type="entry name" value="Cro/C1-type_HTH"/>
</dbReference>
<comment type="caution">
    <text evidence="8">The sequence shown here is derived from an EMBL/GenBank/DDBJ whole genome shotgun (WGS) entry which is preliminary data.</text>
</comment>
<feature type="domain" description="HTH cro/C1-type" evidence="7">
    <location>
        <begin position="16"/>
        <end position="69"/>
    </location>
</feature>
<keyword evidence="4 6" id="KW-0802">TPR repeat</keyword>
<dbReference type="SUPFAM" id="SSF48452">
    <property type="entry name" value="TPR-like"/>
    <property type="match status" value="2"/>
</dbReference>
<dbReference type="SMART" id="SM00028">
    <property type="entry name" value="TPR"/>
    <property type="match status" value="6"/>
</dbReference>
<dbReference type="PANTHER" id="PTHR46630">
    <property type="entry name" value="TETRATRICOPEPTIDE REPEAT PROTEIN 29"/>
    <property type="match status" value="1"/>
</dbReference>
<feature type="repeat" description="TPR" evidence="6">
    <location>
        <begin position="284"/>
        <end position="317"/>
    </location>
</feature>
<dbReference type="Gene3D" id="1.25.40.10">
    <property type="entry name" value="Tetratricopeptide repeat domain"/>
    <property type="match status" value="2"/>
</dbReference>
<dbReference type="Pfam" id="PF01381">
    <property type="entry name" value="HTH_3"/>
    <property type="match status" value="1"/>
</dbReference>
<organism evidence="8 9">
    <name type="scientific">Tumebacillus permanentifrigoris</name>
    <dbReference type="NCBI Taxonomy" id="378543"/>
    <lineage>
        <taxon>Bacteria</taxon>
        <taxon>Bacillati</taxon>
        <taxon>Bacillota</taxon>
        <taxon>Bacilli</taxon>
        <taxon>Bacillales</taxon>
        <taxon>Alicyclobacillaceae</taxon>
        <taxon>Tumebacillus</taxon>
    </lineage>
</organism>
<dbReference type="PROSITE" id="PS50943">
    <property type="entry name" value="HTH_CROC1"/>
    <property type="match status" value="1"/>
</dbReference>
<gene>
    <name evidence="8" type="ORF">C7459_105175</name>
</gene>
<keyword evidence="2" id="KW-0963">Cytoplasm</keyword>
<dbReference type="SUPFAM" id="SSF47413">
    <property type="entry name" value="lambda repressor-like DNA-binding domains"/>
    <property type="match status" value="1"/>
</dbReference>
<keyword evidence="3" id="KW-0677">Repeat</keyword>
<comment type="subcellular location">
    <subcellularLocation>
        <location evidence="1">Cytoplasm</location>
    </subcellularLocation>
</comment>
<dbReference type="Gene3D" id="1.10.260.40">
    <property type="entry name" value="lambda repressor-like DNA-binding domains"/>
    <property type="match status" value="1"/>
</dbReference>